<name>A0ABW6T1X4_9ACTN</name>
<proteinExistence type="predicted"/>
<keyword evidence="3" id="KW-1185">Reference proteome</keyword>
<organism evidence="2 3">
    <name type="scientific">Microtetraspora malaysiensis</name>
    <dbReference type="NCBI Taxonomy" id="161358"/>
    <lineage>
        <taxon>Bacteria</taxon>
        <taxon>Bacillati</taxon>
        <taxon>Actinomycetota</taxon>
        <taxon>Actinomycetes</taxon>
        <taxon>Streptosporangiales</taxon>
        <taxon>Streptosporangiaceae</taxon>
        <taxon>Microtetraspora</taxon>
    </lineage>
</organism>
<keyword evidence="1" id="KW-1133">Transmembrane helix</keyword>
<keyword evidence="1" id="KW-0812">Transmembrane</keyword>
<dbReference type="Proteomes" id="UP001602013">
    <property type="component" value="Unassembled WGS sequence"/>
</dbReference>
<feature type="transmembrane region" description="Helical" evidence="1">
    <location>
        <begin position="32"/>
        <end position="56"/>
    </location>
</feature>
<dbReference type="EMBL" id="JBIASD010000026">
    <property type="protein sequence ID" value="MFF3670018.1"/>
    <property type="molecule type" value="Genomic_DNA"/>
</dbReference>
<evidence type="ECO:0000313" key="2">
    <source>
        <dbReference type="EMBL" id="MFF3670018.1"/>
    </source>
</evidence>
<evidence type="ECO:0000256" key="1">
    <source>
        <dbReference type="SAM" id="Phobius"/>
    </source>
</evidence>
<evidence type="ECO:0008006" key="4">
    <source>
        <dbReference type="Google" id="ProtNLM"/>
    </source>
</evidence>
<gene>
    <name evidence="2" type="ORF">ACFYXI_30975</name>
</gene>
<evidence type="ECO:0000313" key="3">
    <source>
        <dbReference type="Proteomes" id="UP001602013"/>
    </source>
</evidence>
<accession>A0ABW6T1X4</accession>
<protein>
    <recommendedName>
        <fullName evidence="4">LPXTG cell wall anchor domain-containing protein</fullName>
    </recommendedName>
</protein>
<reference evidence="2 3" key="1">
    <citation type="submission" date="2024-10" db="EMBL/GenBank/DDBJ databases">
        <title>The Natural Products Discovery Center: Release of the First 8490 Sequenced Strains for Exploring Actinobacteria Biosynthetic Diversity.</title>
        <authorList>
            <person name="Kalkreuter E."/>
            <person name="Kautsar S.A."/>
            <person name="Yang D."/>
            <person name="Bader C.D."/>
            <person name="Teijaro C.N."/>
            <person name="Fluegel L."/>
            <person name="Davis C.M."/>
            <person name="Simpson J.R."/>
            <person name="Lauterbach L."/>
            <person name="Steele A.D."/>
            <person name="Gui C."/>
            <person name="Meng S."/>
            <person name="Li G."/>
            <person name="Viehrig K."/>
            <person name="Ye F."/>
            <person name="Su P."/>
            <person name="Kiefer A.F."/>
            <person name="Nichols A."/>
            <person name="Cepeda A.J."/>
            <person name="Yan W."/>
            <person name="Fan B."/>
            <person name="Jiang Y."/>
            <person name="Adhikari A."/>
            <person name="Zheng C.-J."/>
            <person name="Schuster L."/>
            <person name="Cowan T.M."/>
            <person name="Smanski M.J."/>
            <person name="Chevrette M.G."/>
            <person name="De Carvalho L.P.S."/>
            <person name="Shen B."/>
        </authorList>
    </citation>
    <scope>NUCLEOTIDE SEQUENCE [LARGE SCALE GENOMIC DNA]</scope>
    <source>
        <strain evidence="2 3">NPDC002173</strain>
    </source>
</reference>
<keyword evidence="1" id="KW-0472">Membrane</keyword>
<sequence length="61" mass="6532">MRAIVHGSRACSPPLAFGVAQALTVEAHLPHYGHTAGLVGFLVLVTVFILLVIAIARSRRR</sequence>
<dbReference type="RefSeq" id="WP_387416282.1">
    <property type="nucleotide sequence ID" value="NZ_JBIASD010000026.1"/>
</dbReference>
<comment type="caution">
    <text evidence="2">The sequence shown here is derived from an EMBL/GenBank/DDBJ whole genome shotgun (WGS) entry which is preliminary data.</text>
</comment>